<gene>
    <name evidence="1" type="ORF">HMPREF1991_02579</name>
</gene>
<dbReference type="Proteomes" id="UP000027442">
    <property type="component" value="Unassembled WGS sequence"/>
</dbReference>
<comment type="caution">
    <text evidence="1">The sequence shown here is derived from an EMBL/GenBank/DDBJ whole genome shotgun (WGS) entry which is preliminary data.</text>
</comment>
<dbReference type="PATRIC" id="fig|1122985.7.peg.2669"/>
<keyword evidence="2" id="KW-1185">Reference proteome</keyword>
<name>A0A069QH31_HOYLO</name>
<accession>A0A069QH31</accession>
<dbReference type="HOGENOM" id="CLU_1110622_0_0_10"/>
<evidence type="ECO:0000313" key="1">
    <source>
        <dbReference type="EMBL" id="KDR51354.1"/>
    </source>
</evidence>
<sequence length="250" mass="28988">MEKQELIKAINNVLRDYFADKTNPRLVPALELMGLFIDKGVFNKDHRHGLPIRSILRKLYNEGCLHAIPYARGELKKKNIYWTFADANADVDANTLLPNCSVDVSNGVSVRKKSSSRANSDEHYVIGLCNEVLKREASKQHCFDFLLGDTGKKLPVDAYYEDLNLVIEYYESQHMESTPFFDNKITVSGVSRREQRCLYDERRRVELPKHGIKIMILHYSDFGTTKRLKRNRKHDIEVVKMKLVEYLHAV</sequence>
<proteinExistence type="predicted"/>
<dbReference type="AlphaFoldDB" id="A0A069QH31"/>
<dbReference type="eggNOG" id="ENOG5033AMT">
    <property type="taxonomic scope" value="Bacteria"/>
</dbReference>
<reference evidence="1 2" key="1">
    <citation type="submission" date="2013-08" db="EMBL/GenBank/DDBJ databases">
        <authorList>
            <person name="Weinstock G."/>
            <person name="Sodergren E."/>
            <person name="Wylie T."/>
            <person name="Fulton L."/>
            <person name="Fulton R."/>
            <person name="Fronick C."/>
            <person name="O'Laughlin M."/>
            <person name="Godfrey J."/>
            <person name="Miner T."/>
            <person name="Herter B."/>
            <person name="Appelbaum E."/>
            <person name="Cordes M."/>
            <person name="Lek S."/>
            <person name="Wollam A."/>
            <person name="Pepin K.H."/>
            <person name="Palsikar V.B."/>
            <person name="Mitreva M."/>
            <person name="Wilson R.K."/>
        </authorList>
    </citation>
    <scope>NUCLEOTIDE SEQUENCE [LARGE SCALE GENOMIC DNA]</scope>
    <source>
        <strain evidence="1 2">ATCC 15930</strain>
    </source>
</reference>
<protein>
    <submittedName>
        <fullName evidence="1">Uncharacterized protein</fullName>
    </submittedName>
</protein>
<evidence type="ECO:0000313" key="2">
    <source>
        <dbReference type="Proteomes" id="UP000027442"/>
    </source>
</evidence>
<organism evidence="1 2">
    <name type="scientific">Hoylesella loescheii DSM 19665 = JCM 12249 = ATCC 15930</name>
    <dbReference type="NCBI Taxonomy" id="1122985"/>
    <lineage>
        <taxon>Bacteria</taxon>
        <taxon>Pseudomonadati</taxon>
        <taxon>Bacteroidota</taxon>
        <taxon>Bacteroidia</taxon>
        <taxon>Bacteroidales</taxon>
        <taxon>Prevotellaceae</taxon>
        <taxon>Hoylesella</taxon>
    </lineage>
</organism>
<dbReference type="EMBL" id="JNGW01000112">
    <property type="protein sequence ID" value="KDR51354.1"/>
    <property type="molecule type" value="Genomic_DNA"/>
</dbReference>
<dbReference type="RefSeq" id="WP_018966863.1">
    <property type="nucleotide sequence ID" value="NZ_KB899212.1"/>
</dbReference>